<dbReference type="InterPro" id="IPR010499">
    <property type="entry name" value="AraC_E-bd"/>
</dbReference>
<feature type="domain" description="HTH araC/xylS-type" evidence="4">
    <location>
        <begin position="8"/>
        <end position="106"/>
    </location>
</feature>
<dbReference type="SMART" id="SM00871">
    <property type="entry name" value="AraC_E_bind"/>
    <property type="match status" value="1"/>
</dbReference>
<keyword evidence="2" id="KW-0238">DNA-binding</keyword>
<dbReference type="InterPro" id="IPR050959">
    <property type="entry name" value="MarA-like"/>
</dbReference>
<protein>
    <submittedName>
        <fullName evidence="5">Transcriptional regulatory protein</fullName>
    </submittedName>
</protein>
<keyword evidence="3" id="KW-0804">Transcription</keyword>
<dbReference type="InterPro" id="IPR009057">
    <property type="entry name" value="Homeodomain-like_sf"/>
</dbReference>
<dbReference type="InterPro" id="IPR018062">
    <property type="entry name" value="HTH_AraC-typ_CS"/>
</dbReference>
<dbReference type="Pfam" id="PF12833">
    <property type="entry name" value="HTH_18"/>
    <property type="match status" value="1"/>
</dbReference>
<dbReference type="Pfam" id="PF14526">
    <property type="entry name" value="Cass2"/>
    <property type="match status" value="1"/>
</dbReference>
<dbReference type="SMART" id="SM00342">
    <property type="entry name" value="HTH_ARAC"/>
    <property type="match status" value="1"/>
</dbReference>
<dbReference type="PANTHER" id="PTHR47504">
    <property type="entry name" value="RIGHT ORIGIN-BINDING PROTEIN"/>
    <property type="match status" value="1"/>
</dbReference>
<comment type="caution">
    <text evidence="5">The sequence shown here is derived from an EMBL/GenBank/DDBJ whole genome shotgun (WGS) entry which is preliminary data.</text>
</comment>
<dbReference type="Proteomes" id="UP000003900">
    <property type="component" value="Unassembled WGS sequence"/>
</dbReference>
<accession>H3SK06</accession>
<evidence type="ECO:0000259" key="4">
    <source>
        <dbReference type="PROSITE" id="PS01124"/>
    </source>
</evidence>
<dbReference type="Gene3D" id="1.10.10.60">
    <property type="entry name" value="Homeodomain-like"/>
    <property type="match status" value="2"/>
</dbReference>
<dbReference type="InterPro" id="IPR018060">
    <property type="entry name" value="HTH_AraC"/>
</dbReference>
<dbReference type="GO" id="GO:0003700">
    <property type="term" value="F:DNA-binding transcription factor activity"/>
    <property type="evidence" value="ECO:0007669"/>
    <property type="project" value="InterPro"/>
</dbReference>
<keyword evidence="6" id="KW-1185">Reference proteome</keyword>
<evidence type="ECO:0000256" key="2">
    <source>
        <dbReference type="ARBA" id="ARBA00023125"/>
    </source>
</evidence>
<sequence>MEALHLLRQAIDYIEEHLTDTLEIEDIAQAALSSRYHFQRMFHVLTGFTVTEYIRNRRLTLAAEELAGTDCRVIDAALKYGYESPEAFAKAFQRLHGVTPSGAKKRDVKLKAFSRISFHIEIKGECELNYRLVEELESTVIGKSIVIHADPFKEIPPFGDQIWNDGTHDRINEIVGRPFRNLLYGYLYDFQEDGTKRYMMGFDLPAGVEAPTEFDLLHVPARTYAVFESRETLTEKPDSGLEIQNVWRRIYSEWFPSTNFEQVEGPCIEKYYWVNEQMTESICEVWIPVRRKAEHAAK</sequence>
<keyword evidence="1" id="KW-0805">Transcription regulation</keyword>
<dbReference type="Gene3D" id="3.20.80.10">
    <property type="entry name" value="Regulatory factor, effector binding domain"/>
    <property type="match status" value="1"/>
</dbReference>
<dbReference type="PROSITE" id="PS01124">
    <property type="entry name" value="HTH_ARAC_FAMILY_2"/>
    <property type="match status" value="1"/>
</dbReference>
<name>H3SK06_9BACL</name>
<evidence type="ECO:0000313" key="6">
    <source>
        <dbReference type="Proteomes" id="UP000003900"/>
    </source>
</evidence>
<dbReference type="RefSeq" id="WP_006678378.1">
    <property type="nucleotide sequence ID" value="NZ_AHKH01000064.1"/>
</dbReference>
<dbReference type="InterPro" id="IPR029441">
    <property type="entry name" value="Cass2"/>
</dbReference>
<dbReference type="PANTHER" id="PTHR47504:SF5">
    <property type="entry name" value="RIGHT ORIGIN-BINDING PROTEIN"/>
    <property type="match status" value="1"/>
</dbReference>
<dbReference type="STRING" id="1131935.PDENDC454_19418"/>
<dbReference type="PATRIC" id="fig|1131935.3.peg.4035"/>
<dbReference type="InterPro" id="IPR011256">
    <property type="entry name" value="Reg_factor_effector_dom_sf"/>
</dbReference>
<dbReference type="EMBL" id="AHKH01000064">
    <property type="protein sequence ID" value="EHQ60542.1"/>
    <property type="molecule type" value="Genomic_DNA"/>
</dbReference>
<reference evidence="5 6" key="1">
    <citation type="journal article" date="2012" name="J. Bacteriol.">
        <title>Genome Sequence of the Pattern-Forming Social Bacterium Paenibacillus dendritiformis C454 Chiral Morphotype.</title>
        <authorList>
            <person name="Sirota-Madi A."/>
            <person name="Olender T."/>
            <person name="Helman Y."/>
            <person name="Brainis I."/>
            <person name="Finkelshtein A."/>
            <person name="Roth D."/>
            <person name="Hagai E."/>
            <person name="Leshkowitz D."/>
            <person name="Brodsky L."/>
            <person name="Galatenko V."/>
            <person name="Nikolaev V."/>
            <person name="Gutnick D.L."/>
            <person name="Lancet D."/>
            <person name="Ben-Jacob E."/>
        </authorList>
    </citation>
    <scope>NUCLEOTIDE SEQUENCE [LARGE SCALE GENOMIC DNA]</scope>
    <source>
        <strain evidence="5 6">C454</strain>
    </source>
</reference>
<organism evidence="5 6">
    <name type="scientific">Paenibacillus dendritiformis C454</name>
    <dbReference type="NCBI Taxonomy" id="1131935"/>
    <lineage>
        <taxon>Bacteria</taxon>
        <taxon>Bacillati</taxon>
        <taxon>Bacillota</taxon>
        <taxon>Bacilli</taxon>
        <taxon>Bacillales</taxon>
        <taxon>Paenibacillaceae</taxon>
        <taxon>Paenibacillus</taxon>
    </lineage>
</organism>
<dbReference type="SUPFAM" id="SSF46689">
    <property type="entry name" value="Homeodomain-like"/>
    <property type="match status" value="2"/>
</dbReference>
<dbReference type="OrthoDB" id="9801123at2"/>
<evidence type="ECO:0000256" key="3">
    <source>
        <dbReference type="ARBA" id="ARBA00023163"/>
    </source>
</evidence>
<dbReference type="PROSITE" id="PS00041">
    <property type="entry name" value="HTH_ARAC_FAMILY_1"/>
    <property type="match status" value="1"/>
</dbReference>
<evidence type="ECO:0000256" key="1">
    <source>
        <dbReference type="ARBA" id="ARBA00023015"/>
    </source>
</evidence>
<dbReference type="GO" id="GO:0043565">
    <property type="term" value="F:sequence-specific DNA binding"/>
    <property type="evidence" value="ECO:0007669"/>
    <property type="project" value="InterPro"/>
</dbReference>
<proteinExistence type="predicted"/>
<dbReference type="SUPFAM" id="SSF55136">
    <property type="entry name" value="Probable bacterial effector-binding domain"/>
    <property type="match status" value="1"/>
</dbReference>
<evidence type="ECO:0000313" key="5">
    <source>
        <dbReference type="EMBL" id="EHQ60542.1"/>
    </source>
</evidence>
<gene>
    <name evidence="5" type="ORF">PDENDC454_19418</name>
</gene>
<dbReference type="AlphaFoldDB" id="H3SK06"/>